<organism evidence="1 2">
    <name type="scientific">Neodothiora populina</name>
    <dbReference type="NCBI Taxonomy" id="2781224"/>
    <lineage>
        <taxon>Eukaryota</taxon>
        <taxon>Fungi</taxon>
        <taxon>Dikarya</taxon>
        <taxon>Ascomycota</taxon>
        <taxon>Pezizomycotina</taxon>
        <taxon>Dothideomycetes</taxon>
        <taxon>Dothideomycetidae</taxon>
        <taxon>Dothideales</taxon>
        <taxon>Dothioraceae</taxon>
        <taxon>Neodothiora</taxon>
    </lineage>
</organism>
<dbReference type="InterPro" id="IPR008949">
    <property type="entry name" value="Isoprenoid_synthase_dom_sf"/>
</dbReference>
<evidence type="ECO:0000313" key="2">
    <source>
        <dbReference type="Proteomes" id="UP001562354"/>
    </source>
</evidence>
<name>A0ABR3PN69_9PEZI</name>
<reference evidence="1 2" key="1">
    <citation type="submission" date="2024-07" db="EMBL/GenBank/DDBJ databases">
        <title>Draft sequence of the Neodothiora populina.</title>
        <authorList>
            <person name="Drown D.D."/>
            <person name="Schuette U.S."/>
            <person name="Buechlein A.B."/>
            <person name="Rusch D.R."/>
            <person name="Winton L.W."/>
            <person name="Adams G.A."/>
        </authorList>
    </citation>
    <scope>NUCLEOTIDE SEQUENCE [LARGE SCALE GENOMIC DNA]</scope>
    <source>
        <strain evidence="1 2">CPC 39397</strain>
    </source>
</reference>
<evidence type="ECO:0000313" key="1">
    <source>
        <dbReference type="EMBL" id="KAL1310985.1"/>
    </source>
</evidence>
<protein>
    <recommendedName>
        <fullName evidence="3">Terpene synthase</fullName>
    </recommendedName>
</protein>
<dbReference type="Proteomes" id="UP001562354">
    <property type="component" value="Unassembled WGS sequence"/>
</dbReference>
<gene>
    <name evidence="1" type="ORF">AAFC00_001205</name>
</gene>
<proteinExistence type="predicted"/>
<dbReference type="EMBL" id="JBFMKM010000003">
    <property type="protein sequence ID" value="KAL1310985.1"/>
    <property type="molecule type" value="Genomic_DNA"/>
</dbReference>
<dbReference type="Pfam" id="PF19086">
    <property type="entry name" value="Terpene_syn_C_2"/>
    <property type="match status" value="1"/>
</dbReference>
<evidence type="ECO:0008006" key="3">
    <source>
        <dbReference type="Google" id="ProtNLM"/>
    </source>
</evidence>
<accession>A0ABR3PN69</accession>
<dbReference type="RefSeq" id="XP_069203834.1">
    <property type="nucleotide sequence ID" value="XM_069340367.1"/>
</dbReference>
<dbReference type="Gene3D" id="1.10.600.10">
    <property type="entry name" value="Farnesyl Diphosphate Synthase"/>
    <property type="match status" value="1"/>
</dbReference>
<dbReference type="SUPFAM" id="SSF48576">
    <property type="entry name" value="Terpenoid synthases"/>
    <property type="match status" value="1"/>
</dbReference>
<comment type="caution">
    <text evidence="1">The sequence shown here is derived from an EMBL/GenBank/DDBJ whole genome shotgun (WGS) entry which is preliminary data.</text>
</comment>
<sequence>MSRTIRKKPSVLAFNVPGQYSGDDLRLELPITVAELAEAQDHSYSYMDHMNEHFDFRLACEPWMWNNRTKLLSRSENDFKFTNITFPALRHRETILAMTAWFSYLCTIDDLVEAMDPGEAQQVLQESIKIMKMPYGPLKNHMSVEDTPAERIIHITYAFCRHLQTLLSEFTYRRVILAASDVFGGIMAESPIRATGIAPANMDEYMKIRVRTIGIAPLAMLVESETLPQNHAKSSALRALEKEIYGVVGLQNDVLGLEKDLREGEVMNFVVVDSGINLTSSDVMTEDGRQKVREGVAHLVIHHNERLQLAKRLRKAIASRPDDSVEKESAEALYLLSATHFYWASTAKRYRVSY</sequence>
<dbReference type="GeneID" id="95974908"/>
<keyword evidence="2" id="KW-1185">Reference proteome</keyword>